<dbReference type="AlphaFoldDB" id="A0AAD9SUT8"/>
<evidence type="ECO:0000313" key="3">
    <source>
        <dbReference type="Proteomes" id="UP001265746"/>
    </source>
</evidence>
<feature type="chain" id="PRO_5042060487" description="PLC-like phosphodiesterase" evidence="1">
    <location>
        <begin position="22"/>
        <end position="290"/>
    </location>
</feature>
<gene>
    <name evidence="2" type="ORF">N8I77_002459</name>
</gene>
<dbReference type="EMBL" id="JAUJFL010000001">
    <property type="protein sequence ID" value="KAK2615725.1"/>
    <property type="molecule type" value="Genomic_DNA"/>
</dbReference>
<dbReference type="SUPFAM" id="SSF51695">
    <property type="entry name" value="PLC-like phosphodiesterases"/>
    <property type="match status" value="1"/>
</dbReference>
<dbReference type="Proteomes" id="UP001265746">
    <property type="component" value="Unassembled WGS sequence"/>
</dbReference>
<protein>
    <recommendedName>
        <fullName evidence="4">PLC-like phosphodiesterase</fullName>
    </recommendedName>
</protein>
<keyword evidence="1" id="KW-0732">Signal</keyword>
<feature type="signal peptide" evidence="1">
    <location>
        <begin position="1"/>
        <end position="21"/>
    </location>
</feature>
<evidence type="ECO:0000256" key="1">
    <source>
        <dbReference type="SAM" id="SignalP"/>
    </source>
</evidence>
<dbReference type="InterPro" id="IPR017946">
    <property type="entry name" value="PLC-like_Pdiesterase_TIM-brl"/>
</dbReference>
<name>A0AAD9SUT8_PHOAM</name>
<reference evidence="2" key="1">
    <citation type="submission" date="2023-06" db="EMBL/GenBank/DDBJ databases">
        <authorList>
            <person name="Noh H."/>
        </authorList>
    </citation>
    <scope>NUCLEOTIDE SEQUENCE</scope>
    <source>
        <strain evidence="2">DUCC20226</strain>
    </source>
</reference>
<evidence type="ECO:0008006" key="4">
    <source>
        <dbReference type="Google" id="ProtNLM"/>
    </source>
</evidence>
<dbReference type="GO" id="GO:0006629">
    <property type="term" value="P:lipid metabolic process"/>
    <property type="evidence" value="ECO:0007669"/>
    <property type="project" value="InterPro"/>
</dbReference>
<proteinExistence type="predicted"/>
<dbReference type="Pfam" id="PF26146">
    <property type="entry name" value="PI-PLC_X"/>
    <property type="match status" value="1"/>
</dbReference>
<dbReference type="InterPro" id="IPR051057">
    <property type="entry name" value="PI-PLC_domain"/>
</dbReference>
<accession>A0AAD9SUT8</accession>
<dbReference type="PANTHER" id="PTHR13593:SF146">
    <property type="entry name" value="PLC-LIKE PHOSPHODIESTERASE"/>
    <property type="match status" value="1"/>
</dbReference>
<dbReference type="GO" id="GO:0008081">
    <property type="term" value="F:phosphoric diester hydrolase activity"/>
    <property type="evidence" value="ECO:0007669"/>
    <property type="project" value="InterPro"/>
</dbReference>
<sequence>MPSLLSIAAAWLLGLATIVLAACNGHDELCSRPYSNVTFVGSHDSAFVGLLPSQNQLISVTDQLNLGVRFLQSQTHDRDGTIEMCHTSCIELDAGTLTNYLTPIKTWMDANPNEVVTLLITNGDAIPVSKFADVFSAVGLEQYAFTPSSALSLDQWPTLQTMIDNGTRLVVWMDYNMDTATTPYILDEFAYYFETSYEVTDDSFPDCNIDRPSGASANGRMGLVNHMLHIEILGIQIPDLVKADDTNSLNSIDAQAGICEGLYGRAPNVVLLDYVNLGDAMGAQAALNGL</sequence>
<evidence type="ECO:0000313" key="2">
    <source>
        <dbReference type="EMBL" id="KAK2615725.1"/>
    </source>
</evidence>
<keyword evidence="3" id="KW-1185">Reference proteome</keyword>
<dbReference type="PANTHER" id="PTHR13593">
    <property type="match status" value="1"/>
</dbReference>
<organism evidence="2 3">
    <name type="scientific">Phomopsis amygdali</name>
    <name type="common">Fusicoccum amygdali</name>
    <dbReference type="NCBI Taxonomy" id="1214568"/>
    <lineage>
        <taxon>Eukaryota</taxon>
        <taxon>Fungi</taxon>
        <taxon>Dikarya</taxon>
        <taxon>Ascomycota</taxon>
        <taxon>Pezizomycotina</taxon>
        <taxon>Sordariomycetes</taxon>
        <taxon>Sordariomycetidae</taxon>
        <taxon>Diaporthales</taxon>
        <taxon>Diaporthaceae</taxon>
        <taxon>Diaporthe</taxon>
    </lineage>
</organism>
<comment type="caution">
    <text evidence="2">The sequence shown here is derived from an EMBL/GenBank/DDBJ whole genome shotgun (WGS) entry which is preliminary data.</text>
</comment>
<dbReference type="Gene3D" id="3.20.20.190">
    <property type="entry name" value="Phosphatidylinositol (PI) phosphodiesterase"/>
    <property type="match status" value="1"/>
</dbReference>